<accession>A0AA48L110</accession>
<gene>
    <name evidence="2" type="ORF">CcaverHIS019_0202870</name>
</gene>
<protein>
    <recommendedName>
        <fullName evidence="1">CASTOR ACT domain-containing protein</fullName>
    </recommendedName>
</protein>
<dbReference type="GO" id="GO:0006520">
    <property type="term" value="P:amino acid metabolic process"/>
    <property type="evidence" value="ECO:0007669"/>
    <property type="project" value="UniProtKB-ARBA"/>
</dbReference>
<dbReference type="PIRSF" id="PIRSF008459">
    <property type="entry name" value="UCP008459"/>
    <property type="match status" value="1"/>
</dbReference>
<dbReference type="InterPro" id="IPR027795">
    <property type="entry name" value="CASTOR_ACT_dom"/>
</dbReference>
<dbReference type="Pfam" id="PF13840">
    <property type="entry name" value="ACT_7"/>
    <property type="match status" value="1"/>
</dbReference>
<dbReference type="RefSeq" id="XP_060454191.1">
    <property type="nucleotide sequence ID" value="XM_060597282.1"/>
</dbReference>
<dbReference type="PANTHER" id="PTHR31131">
    <property type="entry name" value="CHROMOSOME 1, WHOLE GENOME SHOTGUN SEQUENCE"/>
    <property type="match status" value="1"/>
</dbReference>
<evidence type="ECO:0000313" key="2">
    <source>
        <dbReference type="EMBL" id="BEI88925.1"/>
    </source>
</evidence>
<evidence type="ECO:0000313" key="3">
    <source>
        <dbReference type="Proteomes" id="UP001233271"/>
    </source>
</evidence>
<reference evidence="2" key="1">
    <citation type="journal article" date="2023" name="BMC Genomics">
        <title>Chromosome-level genome assemblies of Cutaneotrichosporon spp. (Trichosporonales, Basidiomycota) reveal imbalanced evolution between nucleotide sequences and chromosome synteny.</title>
        <authorList>
            <person name="Kobayashi Y."/>
            <person name="Kayamori A."/>
            <person name="Aoki K."/>
            <person name="Shiwa Y."/>
            <person name="Matsutani M."/>
            <person name="Fujita N."/>
            <person name="Sugita T."/>
            <person name="Iwasaki W."/>
            <person name="Tanaka N."/>
            <person name="Takashima M."/>
        </authorList>
    </citation>
    <scope>NUCLEOTIDE SEQUENCE</scope>
    <source>
        <strain evidence="2">HIS019</strain>
    </source>
</reference>
<dbReference type="InterPro" id="IPR045865">
    <property type="entry name" value="ACT-like_dom_sf"/>
</dbReference>
<dbReference type="Gene3D" id="3.30.2130.10">
    <property type="entry name" value="VC0802-like"/>
    <property type="match status" value="1"/>
</dbReference>
<dbReference type="GeneID" id="85492796"/>
<dbReference type="PANTHER" id="PTHR31131:SF6">
    <property type="entry name" value="CASTOR ACT DOMAIN-CONTAINING PROTEIN"/>
    <property type="match status" value="1"/>
</dbReference>
<feature type="domain" description="CASTOR ACT" evidence="1">
    <location>
        <begin position="83"/>
        <end position="140"/>
    </location>
</feature>
<dbReference type="SUPFAM" id="SSF55021">
    <property type="entry name" value="ACT-like"/>
    <property type="match status" value="2"/>
</dbReference>
<name>A0AA48L110_9TREE</name>
<dbReference type="Proteomes" id="UP001233271">
    <property type="component" value="Chromosome 2"/>
</dbReference>
<dbReference type="GO" id="GO:0046394">
    <property type="term" value="P:carboxylic acid biosynthetic process"/>
    <property type="evidence" value="ECO:0007669"/>
    <property type="project" value="UniProtKB-ARBA"/>
</dbReference>
<dbReference type="InterPro" id="IPR016540">
    <property type="entry name" value="UCP008459"/>
</dbReference>
<dbReference type="EMBL" id="AP028213">
    <property type="protein sequence ID" value="BEI88925.1"/>
    <property type="molecule type" value="Genomic_DNA"/>
</dbReference>
<keyword evidence="3" id="KW-1185">Reference proteome</keyword>
<dbReference type="AlphaFoldDB" id="A0AA48L110"/>
<organism evidence="2 3">
    <name type="scientific">Cutaneotrichosporon cavernicola</name>
    <dbReference type="NCBI Taxonomy" id="279322"/>
    <lineage>
        <taxon>Eukaryota</taxon>
        <taxon>Fungi</taxon>
        <taxon>Dikarya</taxon>
        <taxon>Basidiomycota</taxon>
        <taxon>Agaricomycotina</taxon>
        <taxon>Tremellomycetes</taxon>
        <taxon>Trichosporonales</taxon>
        <taxon>Trichosporonaceae</taxon>
        <taxon>Cutaneotrichosporon</taxon>
    </lineage>
</organism>
<proteinExistence type="predicted"/>
<sequence>MSANGSFALDKTDRALHLQTHKEALYVFRFPRNTPVPGALFDAVDTFVTVSRTPREVSIVAAKDAPEAAGMPKSAEEHCGGPWTAIRVSGPLEHHMVGVLSEIARVLKEASISIFTISTWDTDYILVTNDTLDKAKEALSADGWQWV</sequence>
<dbReference type="InterPro" id="IPR051719">
    <property type="entry name" value="CASTOR_mTORC1"/>
</dbReference>
<dbReference type="KEGG" id="ccac:CcaHIS019_0202870"/>
<evidence type="ECO:0000259" key="1">
    <source>
        <dbReference type="Pfam" id="PF13840"/>
    </source>
</evidence>